<organism evidence="10 11">
    <name type="scientific">Chilo suppressalis</name>
    <name type="common">Asiatic rice borer moth</name>
    <dbReference type="NCBI Taxonomy" id="168631"/>
    <lineage>
        <taxon>Eukaryota</taxon>
        <taxon>Metazoa</taxon>
        <taxon>Ecdysozoa</taxon>
        <taxon>Arthropoda</taxon>
        <taxon>Hexapoda</taxon>
        <taxon>Insecta</taxon>
        <taxon>Pterygota</taxon>
        <taxon>Neoptera</taxon>
        <taxon>Endopterygota</taxon>
        <taxon>Lepidoptera</taxon>
        <taxon>Glossata</taxon>
        <taxon>Ditrysia</taxon>
        <taxon>Pyraloidea</taxon>
        <taxon>Crambidae</taxon>
        <taxon>Crambinae</taxon>
        <taxon>Chilo</taxon>
    </lineage>
</organism>
<feature type="compositionally biased region" description="Basic and acidic residues" evidence="8">
    <location>
        <begin position="1534"/>
        <end position="1552"/>
    </location>
</feature>
<evidence type="ECO:0000256" key="6">
    <source>
        <dbReference type="ARBA" id="ARBA00023242"/>
    </source>
</evidence>
<feature type="compositionally biased region" description="Basic and acidic residues" evidence="8">
    <location>
        <begin position="1010"/>
        <end position="1020"/>
    </location>
</feature>
<evidence type="ECO:0000256" key="7">
    <source>
        <dbReference type="PROSITE-ProRule" id="PRU00042"/>
    </source>
</evidence>
<dbReference type="InterPro" id="IPR000637">
    <property type="entry name" value="HMGI/Y_DNA-bd_CS"/>
</dbReference>
<feature type="region of interest" description="Disordered" evidence="8">
    <location>
        <begin position="1"/>
        <end position="31"/>
    </location>
</feature>
<feature type="region of interest" description="Disordered" evidence="8">
    <location>
        <begin position="1515"/>
        <end position="1583"/>
    </location>
</feature>
<dbReference type="Gene3D" id="3.30.160.60">
    <property type="entry name" value="Classic Zinc Finger"/>
    <property type="match status" value="2"/>
</dbReference>
<keyword evidence="3" id="KW-0677">Repeat</keyword>
<feature type="region of interest" description="Disordered" evidence="8">
    <location>
        <begin position="1692"/>
        <end position="1717"/>
    </location>
</feature>
<feature type="compositionally biased region" description="Basic and acidic residues" evidence="8">
    <location>
        <begin position="1452"/>
        <end position="1471"/>
    </location>
</feature>
<dbReference type="PROSITE" id="PS00028">
    <property type="entry name" value="ZINC_FINGER_C2H2_1"/>
    <property type="match status" value="4"/>
</dbReference>
<evidence type="ECO:0000259" key="9">
    <source>
        <dbReference type="PROSITE" id="PS50157"/>
    </source>
</evidence>
<keyword evidence="2" id="KW-0479">Metal-binding</keyword>
<feature type="region of interest" description="Disordered" evidence="8">
    <location>
        <begin position="2207"/>
        <end position="2305"/>
    </location>
</feature>
<protein>
    <recommendedName>
        <fullName evidence="9">C2H2-type domain-containing protein</fullName>
    </recommendedName>
</protein>
<feature type="compositionally biased region" description="Basic and acidic residues" evidence="8">
    <location>
        <begin position="1744"/>
        <end position="1753"/>
    </location>
</feature>
<dbReference type="InterPro" id="IPR050329">
    <property type="entry name" value="GLI_C2H2-zinc-finger"/>
</dbReference>
<dbReference type="EMBL" id="OU963901">
    <property type="protein sequence ID" value="CAH0407472.1"/>
    <property type="molecule type" value="Genomic_DNA"/>
</dbReference>
<feature type="compositionally biased region" description="Polar residues" evidence="8">
    <location>
        <begin position="13"/>
        <end position="24"/>
    </location>
</feature>
<feature type="region of interest" description="Disordered" evidence="8">
    <location>
        <begin position="1407"/>
        <end position="1485"/>
    </location>
</feature>
<keyword evidence="4 7" id="KW-0863">Zinc-finger</keyword>
<dbReference type="Proteomes" id="UP001153292">
    <property type="component" value="Chromosome 8"/>
</dbReference>
<feature type="compositionally biased region" description="Basic and acidic residues" evidence="8">
    <location>
        <begin position="2281"/>
        <end position="2290"/>
    </location>
</feature>
<evidence type="ECO:0000256" key="2">
    <source>
        <dbReference type="ARBA" id="ARBA00022723"/>
    </source>
</evidence>
<evidence type="ECO:0000256" key="3">
    <source>
        <dbReference type="ARBA" id="ARBA00022737"/>
    </source>
</evidence>
<feature type="region of interest" description="Disordered" evidence="8">
    <location>
        <begin position="1010"/>
        <end position="1045"/>
    </location>
</feature>
<evidence type="ECO:0000313" key="10">
    <source>
        <dbReference type="EMBL" id="CAH0407472.1"/>
    </source>
</evidence>
<feature type="domain" description="C2H2-type" evidence="9">
    <location>
        <begin position="1727"/>
        <end position="1754"/>
    </location>
</feature>
<reference evidence="10" key="1">
    <citation type="submission" date="2021-12" db="EMBL/GenBank/DDBJ databases">
        <authorList>
            <person name="King R."/>
        </authorList>
    </citation>
    <scope>NUCLEOTIDE SEQUENCE</scope>
</reference>
<evidence type="ECO:0000256" key="8">
    <source>
        <dbReference type="SAM" id="MobiDB-lite"/>
    </source>
</evidence>
<dbReference type="SUPFAM" id="SSF57667">
    <property type="entry name" value="beta-beta-alpha zinc fingers"/>
    <property type="match status" value="2"/>
</dbReference>
<evidence type="ECO:0000256" key="4">
    <source>
        <dbReference type="ARBA" id="ARBA00022771"/>
    </source>
</evidence>
<feature type="compositionally biased region" description="Basic and acidic residues" evidence="8">
    <location>
        <begin position="2126"/>
        <end position="2151"/>
    </location>
</feature>
<evidence type="ECO:0000313" key="11">
    <source>
        <dbReference type="Proteomes" id="UP001153292"/>
    </source>
</evidence>
<dbReference type="PANTHER" id="PTHR19818:SF139">
    <property type="entry name" value="PAIR-RULE PROTEIN ODD-PAIRED"/>
    <property type="match status" value="1"/>
</dbReference>
<evidence type="ECO:0000256" key="1">
    <source>
        <dbReference type="ARBA" id="ARBA00004123"/>
    </source>
</evidence>
<feature type="compositionally biased region" description="Polar residues" evidence="8">
    <location>
        <begin position="1021"/>
        <end position="1031"/>
    </location>
</feature>
<comment type="subcellular location">
    <subcellularLocation>
        <location evidence="1">Nucleus</location>
    </subcellularLocation>
</comment>
<dbReference type="PROSITE" id="PS00354">
    <property type="entry name" value="HMGI_Y"/>
    <property type="match status" value="1"/>
</dbReference>
<feature type="domain" description="C2H2-type" evidence="9">
    <location>
        <begin position="1624"/>
        <end position="1651"/>
    </location>
</feature>
<feature type="compositionally biased region" description="Low complexity" evidence="8">
    <location>
        <begin position="2230"/>
        <end position="2259"/>
    </location>
</feature>
<feature type="domain" description="C2H2-type" evidence="9">
    <location>
        <begin position="1771"/>
        <end position="1793"/>
    </location>
</feature>
<dbReference type="PANTHER" id="PTHR19818">
    <property type="entry name" value="ZINC FINGER PROTEIN ZIC AND GLI"/>
    <property type="match status" value="1"/>
</dbReference>
<keyword evidence="6" id="KW-0539">Nucleus</keyword>
<feature type="region of interest" description="Disordered" evidence="8">
    <location>
        <begin position="2126"/>
        <end position="2178"/>
    </location>
</feature>
<dbReference type="InterPro" id="IPR013087">
    <property type="entry name" value="Znf_C2H2_type"/>
</dbReference>
<gene>
    <name evidence="10" type="ORF">CHILSU_LOCUS10872</name>
</gene>
<accession>A0ABN8BIE4</accession>
<keyword evidence="11" id="KW-1185">Reference proteome</keyword>
<keyword evidence="5" id="KW-0862">Zinc</keyword>
<name>A0ABN8BIE4_CHISP</name>
<feature type="compositionally biased region" description="Polar residues" evidence="8">
    <location>
        <begin position="1754"/>
        <end position="1766"/>
    </location>
</feature>
<feature type="region of interest" description="Disordered" evidence="8">
    <location>
        <begin position="1844"/>
        <end position="1871"/>
    </location>
</feature>
<feature type="region of interest" description="Disordered" evidence="8">
    <location>
        <begin position="1744"/>
        <end position="1770"/>
    </location>
</feature>
<dbReference type="PROSITE" id="PS50157">
    <property type="entry name" value="ZINC_FINGER_C2H2_2"/>
    <property type="match status" value="5"/>
</dbReference>
<sequence>MDRLNQLREAGSSRDSTLDTSSPPSEAYMTANESSSKYFSLSDVDSTFDISPIKDVSSTIETERTITEPDRLISNLSPIGKKNDFLDSYKIGKQIEAANILSGGVDIFDDNDNSYDGDELVIDDNVEGEEKCNADVKLAESQFKEDNAAETTLVDSEPVPRKDSTEVILQIDGKNVDAIDIGNGLYLYRKEGEEELAAVQIDEDQQQPNFKFLKVRENNEGNLEVYEEIQIEVPKEVTAQEGSSNEVNVSHVPIKDINKVISDITSSKVTERKSKTQNESATVLNNIDKDCIKEICESKTEANGIFMKFSESRKSPVVGSFTPMTYHSTPNKEGIPLTKTMVDLHLHPNRQSDNVKKTIEVHTDIAKPKVDKYTKDNDDKIKIDDIEQKIDAKGKCLSSASSTESSKHNHADDNVNINEKLKINCEDKEEANISKTECLSKADVKEKINCDDKEKGSVAETECISKVDISENKKDESKSKLEPVLGISNQQGTEKKTLETAAIAQLDSVAKSVSETLLNDAEKDFKSVSGINKNESIVKLKVASSTIENLETNAKVDIVQSQISTTDKNSAIISIENENKLKDVDAASKGADKNVADQHCKEICTNKISEESIKDNIIDNVKDTKIEKTSNIDSDSSEGKAVNLAGTVLKPNKEIISNISKDEINKDSLLLSTLPDINTSQEKLLKAPDNKKPKLEKIIKPELLKIDKSLDTKESTADSTTVKIIEQKVLVTKEVASLEQSSFSDQKDICNAESKPLVTQNINQNKDIATAKKIFPKVSTATDQKPSSVNHIPVPFGKWTEANRQAFLNKIKETKVPSNSSNGKQIKNSNDLNRRDVLKKIDSHRQTHTNIISSNVKVQDFGCSNRLPIKKEASVFSCKPAIQDSKVPVKNETSLSKNNSVAAKKHFKQESFPKSQTDSVSVTTESTAALKKEQTQRKEINNQDLIDKTIEDIINRAIPIKSQPDNVHDVMNETLHALQDKAKFDEIEKKMNELHGISCLAKASDAEIQRADQKTEKGDNQKVSSNKQSKIPSLLPFPNKNQRKGVKENITDIDSEEEIIEHEPITGDMDLNKKQTTKLPISDKLENAAPINPDNSKKEAIITENDFDKFVRRNSISYENCITVNFDNKEHNVFQTVVQKESVLKTYSKHDFANRGNKPMLPLKLETEKQNINFYPNQNTSNVATIHHEDNTNKNYHSKVKMAYQNAITAKRQSERQITIIEDKPVKVVFMESNVEFIPKQLNAQGNELSPVKKQTSNIDMCAISTSDSLDSDIIESIDDGKYQDETKLKTKHQRKQVLTPVETPELELIEPGDLGIEVSPKKKRKIEDKVEKSPKAVVPKKSYLLGRGTIIENEVSKPYEVINVFEKESVKIDNSHITHKNTASAIDNLVKAAELLETQSENLTKSSLLIQNSDSQQNTPVKRGRGRPRKYPLPEGAVDKAKVPTPQKKPRLSDVKTDISPKENTERNRDTDDDSSDGERIRENWTMGKINENILCPICNKLFRSENVVFKHVKHCTGPSPNRSDSSNKSPRRYRDSQDSDTKSGDSKLDEMDVGDSDFPIIDMRKKRKSRDTNPKSMTDKEEIIVLDTPIKPKPEKTEGIKLTTSRKITSYKTKIFDKGNDLMCEFCGKTFRQLSYLVNHKLQHEKDGSKKNVTEIKTTKSVFSCEVCKKEFRKLHHLVQHRFIHNPTVASSTKLSRKTSSEQNDDKASKDQNIVKQNDDASAGFRCEPCDKSFRKLHHLVEHRETHDGINRQKNTTTSGTVEKSQPPPQCEICKKTFRKLHHLIEHKEQHLDTVSEKSDDKSVKSSLSTKDIIHECPLCYMVFPNEHSLNKHSIICQRKKRQAASKQNKPKEELENVDQNSELDIADEEFDKDNDEVILVSTEIITNEKDVPSDTREEGLKDIIDRNNTVKSANVKTNDLSPETPKHNITIEKPKDLEISRGEPLNEREKEAVKVILDLPNSCKKPEKREQTKSHETLKKKAIVKEKIAPTVAKRLKPNLPLPIVESKESSEDDDEIRYMLNPNYKMDDNTEEKLFMKVRANKRNSLQVERPNSKDLIKRRISLQHSHKVPRLKPKLVQSKAIVTNTAVLAKKVKPEPAPYTDSDDSDIKYSFPKTITEKITKSNIEESSSKETGRKVPRKSLAEKRKSLSGIAKRKSLGRPIGAKNKVAQPSPLKPFKKRIAEIEHRCDCGELFSSAALLSRHTTLAHTPPRIRRRRSPPPETKPKTTPKTKTTAKTAPKKTSAIPKPDVSVSRKSSVRSDHNARTAITRKSSAPKIEIKSPDSRKSLKTSEAPKTGIADVKLRRYTAHKGVPVPEKMKKMMEKSKN</sequence>
<feature type="compositionally biased region" description="Basic and acidic residues" evidence="8">
    <location>
        <begin position="1572"/>
        <end position="1583"/>
    </location>
</feature>
<evidence type="ECO:0000256" key="5">
    <source>
        <dbReference type="ARBA" id="ARBA00022833"/>
    </source>
</evidence>
<feature type="compositionally biased region" description="Polar residues" evidence="8">
    <location>
        <begin position="1520"/>
        <end position="1530"/>
    </location>
</feature>
<feature type="domain" description="C2H2-type" evidence="9">
    <location>
        <begin position="1665"/>
        <end position="1692"/>
    </location>
</feature>
<dbReference type="InterPro" id="IPR036236">
    <property type="entry name" value="Znf_C2H2_sf"/>
</dbReference>
<feature type="compositionally biased region" description="Polar residues" evidence="8">
    <location>
        <begin position="1407"/>
        <end position="1421"/>
    </location>
</feature>
<dbReference type="Pfam" id="PF00096">
    <property type="entry name" value="zf-C2H2"/>
    <property type="match status" value="1"/>
</dbReference>
<dbReference type="SMART" id="SM00355">
    <property type="entry name" value="ZnF_C2H2"/>
    <property type="match status" value="7"/>
</dbReference>
<proteinExistence type="predicted"/>
<feature type="domain" description="C2H2-type" evidence="9">
    <location>
        <begin position="1495"/>
        <end position="1522"/>
    </location>
</feature>